<evidence type="ECO:0000256" key="2">
    <source>
        <dbReference type="ARBA" id="ARBA00022679"/>
    </source>
</evidence>
<evidence type="ECO:0000313" key="5">
    <source>
        <dbReference type="Proteomes" id="UP001396334"/>
    </source>
</evidence>
<dbReference type="InterPro" id="IPR050481">
    <property type="entry name" value="UDP-glycosyltransf_plant"/>
</dbReference>
<dbReference type="Proteomes" id="UP001396334">
    <property type="component" value="Unassembled WGS sequence"/>
</dbReference>
<keyword evidence="3" id="KW-1133">Transmembrane helix</keyword>
<sequence length="472" mass="52159">MATNQHVVMVPWLAFGHLIPFFHLSLQLARAGFKVSFVSTPGNIKRLPKVPANIAALVKLVPFPLPGLDNEQLLPPGCEATVDIPSEDVQYLKIAYDLLRHPVKQFVVYQKPDWILADVTPCWVVEIAEELHIPLAIFSVFSAASFCFFVIPTVLTGGDGRKKPRSSPESLTSAPEWFDFPSPLAYPRFLATGVHEGFYGENASGISDYERLAKIIQASKAVAFRTCPEYEADYLNLFEKIIGTDKHKPVFPIGLLLPEKPEGRTGTGNDIFGWLDVQKANSVVFVGFGSECKLSKEQVQEIAYGVELSGLSFLWALRKPDSAASELDTLPCGFIERTQGRGVVCFGWAPQSEILRHPSIGGSLFHSGWGSIIETLQFGHTLVVLPLVIDQPLTARLLVHKGLAVEIERSEDGSFSRDDIAKALRLAMVSEQGEKLRSRAREAAQVFGNRELQDTYFNTFVEYLKENGASNP</sequence>
<comment type="caution">
    <text evidence="4">The sequence shown here is derived from an EMBL/GenBank/DDBJ whole genome shotgun (WGS) entry which is preliminary data.</text>
</comment>
<keyword evidence="3" id="KW-0812">Transmembrane</keyword>
<name>A0ABR2P0S3_9ROSI</name>
<dbReference type="CDD" id="cd03784">
    <property type="entry name" value="GT1_Gtf-like"/>
    <property type="match status" value="1"/>
</dbReference>
<organism evidence="4 5">
    <name type="scientific">Hibiscus sabdariffa</name>
    <name type="common">roselle</name>
    <dbReference type="NCBI Taxonomy" id="183260"/>
    <lineage>
        <taxon>Eukaryota</taxon>
        <taxon>Viridiplantae</taxon>
        <taxon>Streptophyta</taxon>
        <taxon>Embryophyta</taxon>
        <taxon>Tracheophyta</taxon>
        <taxon>Spermatophyta</taxon>
        <taxon>Magnoliopsida</taxon>
        <taxon>eudicotyledons</taxon>
        <taxon>Gunneridae</taxon>
        <taxon>Pentapetalae</taxon>
        <taxon>rosids</taxon>
        <taxon>malvids</taxon>
        <taxon>Malvales</taxon>
        <taxon>Malvaceae</taxon>
        <taxon>Malvoideae</taxon>
        <taxon>Hibiscus</taxon>
    </lineage>
</organism>
<reference evidence="4 5" key="1">
    <citation type="journal article" date="2024" name="G3 (Bethesda)">
        <title>Genome assembly of Hibiscus sabdariffa L. provides insights into metabolisms of medicinal natural products.</title>
        <authorList>
            <person name="Kim T."/>
        </authorList>
    </citation>
    <scope>NUCLEOTIDE SEQUENCE [LARGE SCALE GENOMIC DNA]</scope>
    <source>
        <strain evidence="4">TK-2024</strain>
        <tissue evidence="4">Old leaves</tissue>
    </source>
</reference>
<dbReference type="Pfam" id="PF00201">
    <property type="entry name" value="UDPGT"/>
    <property type="match status" value="1"/>
</dbReference>
<evidence type="ECO:0000256" key="3">
    <source>
        <dbReference type="SAM" id="Phobius"/>
    </source>
</evidence>
<evidence type="ECO:0000313" key="4">
    <source>
        <dbReference type="EMBL" id="KAK8982029.1"/>
    </source>
</evidence>
<dbReference type="PANTHER" id="PTHR48049">
    <property type="entry name" value="GLYCOSYLTRANSFERASE"/>
    <property type="match status" value="1"/>
</dbReference>
<dbReference type="InterPro" id="IPR002213">
    <property type="entry name" value="UDP_glucos_trans"/>
</dbReference>
<protein>
    <recommendedName>
        <fullName evidence="6">UDP-rhamnose:rhamnosyltransferase 1</fullName>
    </recommendedName>
</protein>
<keyword evidence="5" id="KW-1185">Reference proteome</keyword>
<dbReference type="SUPFAM" id="SSF53756">
    <property type="entry name" value="UDP-Glycosyltransferase/glycogen phosphorylase"/>
    <property type="match status" value="1"/>
</dbReference>
<gene>
    <name evidence="4" type="ORF">V6N11_037211</name>
</gene>
<dbReference type="EMBL" id="JBBPBN010000086">
    <property type="protein sequence ID" value="KAK8982029.1"/>
    <property type="molecule type" value="Genomic_DNA"/>
</dbReference>
<accession>A0ABR2P0S3</accession>
<evidence type="ECO:0000256" key="1">
    <source>
        <dbReference type="ARBA" id="ARBA00009995"/>
    </source>
</evidence>
<keyword evidence="3" id="KW-0472">Membrane</keyword>
<feature type="transmembrane region" description="Helical" evidence="3">
    <location>
        <begin position="7"/>
        <end position="26"/>
    </location>
</feature>
<evidence type="ECO:0008006" key="6">
    <source>
        <dbReference type="Google" id="ProtNLM"/>
    </source>
</evidence>
<proteinExistence type="inferred from homology"/>
<keyword evidence="2" id="KW-0808">Transferase</keyword>
<dbReference type="PANTHER" id="PTHR48049:SF57">
    <property type="entry name" value="UDP-GLYCOSYLTRANSFERASE 91C1-LIKE"/>
    <property type="match status" value="1"/>
</dbReference>
<dbReference type="Gene3D" id="3.40.50.2000">
    <property type="entry name" value="Glycogen Phosphorylase B"/>
    <property type="match status" value="2"/>
</dbReference>
<comment type="similarity">
    <text evidence="1">Belongs to the UDP-glycosyltransferase family.</text>
</comment>